<dbReference type="RefSeq" id="WP_271997685.1">
    <property type="nucleotide sequence ID" value="NZ_JAQNDN010000004.1"/>
</dbReference>
<proteinExistence type="predicted"/>
<feature type="domain" description="Lysine-specific metallo-endopeptidase" evidence="3">
    <location>
        <begin position="217"/>
        <end position="343"/>
    </location>
</feature>
<keyword evidence="5" id="KW-1185">Reference proteome</keyword>
<dbReference type="SUPFAM" id="SSF55486">
    <property type="entry name" value="Metalloproteases ('zincins'), catalytic domain"/>
    <property type="match status" value="1"/>
</dbReference>
<sequence>MASPDLAPATSEQLDRVSGPGVMRACAACSEEKPDEEIQRRAEAGAGAGGSAVAAPLGHALAAERATGGTRMPDAVRAFMEPRFGRSFEDVRIHTGMRASALARQFDARAFTVGSDIFFRRDAYRPATAQGRRLIAHELAHTIQQGSRARSIQRSPATGASPPAPAPASTPLHERCSEAPWKGQESAILQAIADAKMRLAATLSAFEALAAMSDAARAQAWNAGAYHCWFGEYDERRFRRIFRNFRRTARVLGRKALHVDCGREQMWAEAWPANFKLTLHEDWLNATPSDPERTQSIIHEATHIAGVSIVKEDRFYGKTFSFLWARARPDLAVRNSDAYGYLAMDLLNTYPACN</sequence>
<organism evidence="4 5">
    <name type="scientific">Nannocystis radixulma</name>
    <dbReference type="NCBI Taxonomy" id="2995305"/>
    <lineage>
        <taxon>Bacteria</taxon>
        <taxon>Pseudomonadati</taxon>
        <taxon>Myxococcota</taxon>
        <taxon>Polyangia</taxon>
        <taxon>Nannocystales</taxon>
        <taxon>Nannocystaceae</taxon>
        <taxon>Nannocystis</taxon>
    </lineage>
</organism>
<feature type="compositionally biased region" description="Polar residues" evidence="1">
    <location>
        <begin position="145"/>
        <end position="154"/>
    </location>
</feature>
<feature type="region of interest" description="Disordered" evidence="1">
    <location>
        <begin position="145"/>
        <end position="177"/>
    </location>
</feature>
<feature type="compositionally biased region" description="Basic and acidic residues" evidence="1">
    <location>
        <begin position="33"/>
        <end position="43"/>
    </location>
</feature>
<evidence type="ECO:0000256" key="1">
    <source>
        <dbReference type="SAM" id="MobiDB-lite"/>
    </source>
</evidence>
<dbReference type="InterPro" id="IPR024079">
    <property type="entry name" value="MetalloPept_cat_dom_sf"/>
</dbReference>
<accession>A0ABT5B322</accession>
<protein>
    <submittedName>
        <fullName evidence="4">DUF4157 domain-containing protein</fullName>
    </submittedName>
</protein>
<feature type="region of interest" description="Disordered" evidence="1">
    <location>
        <begin position="33"/>
        <end position="52"/>
    </location>
</feature>
<reference evidence="4 5" key="1">
    <citation type="submission" date="2022-11" db="EMBL/GenBank/DDBJ databases">
        <title>Minimal conservation of predation-associated metabolite biosynthetic gene clusters underscores biosynthetic potential of Myxococcota including descriptions for ten novel species: Archangium lansinium sp. nov., Myxococcus landrumus sp. nov., Nannocystis bai.</title>
        <authorList>
            <person name="Ahearne A."/>
            <person name="Stevens C."/>
            <person name="Dowd S."/>
        </authorList>
    </citation>
    <scope>NUCLEOTIDE SEQUENCE [LARGE SCALE GENOMIC DNA]</scope>
    <source>
        <strain evidence="4 5">NCELM</strain>
    </source>
</reference>
<dbReference type="Pfam" id="PF14521">
    <property type="entry name" value="Aspzincin_M35"/>
    <property type="match status" value="1"/>
</dbReference>
<dbReference type="EMBL" id="JAQNDN010000004">
    <property type="protein sequence ID" value="MDC0668501.1"/>
    <property type="molecule type" value="Genomic_DNA"/>
</dbReference>
<dbReference type="InterPro" id="IPR025295">
    <property type="entry name" value="eCIS_core_dom"/>
</dbReference>
<dbReference type="Proteomes" id="UP001217838">
    <property type="component" value="Unassembled WGS sequence"/>
</dbReference>
<dbReference type="Pfam" id="PF13699">
    <property type="entry name" value="eCIS_core"/>
    <property type="match status" value="1"/>
</dbReference>
<evidence type="ECO:0000259" key="3">
    <source>
        <dbReference type="Pfam" id="PF14521"/>
    </source>
</evidence>
<gene>
    <name evidence="4" type="ORF">POL58_12165</name>
</gene>
<name>A0ABT5B322_9BACT</name>
<feature type="domain" description="eCIS core" evidence="2">
    <location>
        <begin position="72"/>
        <end position="147"/>
    </location>
</feature>
<evidence type="ECO:0000259" key="2">
    <source>
        <dbReference type="Pfam" id="PF13699"/>
    </source>
</evidence>
<dbReference type="Gene3D" id="3.40.390.10">
    <property type="entry name" value="Collagenase (Catalytic Domain)"/>
    <property type="match status" value="1"/>
</dbReference>
<dbReference type="InterPro" id="IPR029463">
    <property type="entry name" value="Lys_MEP"/>
</dbReference>
<evidence type="ECO:0000313" key="5">
    <source>
        <dbReference type="Proteomes" id="UP001217838"/>
    </source>
</evidence>
<comment type="caution">
    <text evidence="4">The sequence shown here is derived from an EMBL/GenBank/DDBJ whole genome shotgun (WGS) entry which is preliminary data.</text>
</comment>
<evidence type="ECO:0000313" key="4">
    <source>
        <dbReference type="EMBL" id="MDC0668501.1"/>
    </source>
</evidence>